<evidence type="ECO:0000313" key="4">
    <source>
        <dbReference type="EMBL" id="ERN13499.1"/>
    </source>
</evidence>
<evidence type="ECO:0000259" key="3">
    <source>
        <dbReference type="Pfam" id="PF01425"/>
    </source>
</evidence>
<evidence type="ECO:0000256" key="1">
    <source>
        <dbReference type="SAM" id="Coils"/>
    </source>
</evidence>
<dbReference type="EMBL" id="KI392588">
    <property type="protein sequence ID" value="ERN13499.1"/>
    <property type="molecule type" value="Genomic_DNA"/>
</dbReference>
<feature type="domain" description="Amidase" evidence="3">
    <location>
        <begin position="45"/>
        <end position="124"/>
    </location>
</feature>
<feature type="signal peptide" evidence="2">
    <location>
        <begin position="1"/>
        <end position="21"/>
    </location>
</feature>
<dbReference type="HOGENOM" id="CLU_155468_0_0_1"/>
<dbReference type="AlphaFoldDB" id="W1PZB7"/>
<sequence length="135" mass="15048">MGTCSNQIALLLLLVISPSFAFEIKEATVNQIQEAFKHKELTSRDLVEFYLREINALNLLLRAVLEVNSDALDQVDRAEKEREATHGEYAKGLHGIPVLLKGNILTRDQLNTTAGSLALLGSVQWYHEMRAWSGG</sequence>
<gene>
    <name evidence="4" type="ORF">AMTR_s00041p00216270</name>
</gene>
<dbReference type="SUPFAM" id="SSF75304">
    <property type="entry name" value="Amidase signature (AS) enzymes"/>
    <property type="match status" value="1"/>
</dbReference>
<protein>
    <recommendedName>
        <fullName evidence="3">Amidase domain-containing protein</fullName>
    </recommendedName>
</protein>
<feature type="chain" id="PRO_5004807783" description="Amidase domain-containing protein" evidence="2">
    <location>
        <begin position="22"/>
        <end position="135"/>
    </location>
</feature>
<keyword evidence="1" id="KW-0175">Coiled coil</keyword>
<evidence type="ECO:0000256" key="2">
    <source>
        <dbReference type="SAM" id="SignalP"/>
    </source>
</evidence>
<dbReference type="eggNOG" id="KOG1211">
    <property type="taxonomic scope" value="Eukaryota"/>
</dbReference>
<dbReference type="InterPro" id="IPR023631">
    <property type="entry name" value="Amidase_dom"/>
</dbReference>
<evidence type="ECO:0000313" key="5">
    <source>
        <dbReference type="Proteomes" id="UP000017836"/>
    </source>
</evidence>
<feature type="coiled-coil region" evidence="1">
    <location>
        <begin position="61"/>
        <end position="88"/>
    </location>
</feature>
<dbReference type="PANTHER" id="PTHR42678:SF34">
    <property type="entry name" value="OS04G0183300 PROTEIN"/>
    <property type="match status" value="1"/>
</dbReference>
<reference evidence="5" key="1">
    <citation type="journal article" date="2013" name="Science">
        <title>The Amborella genome and the evolution of flowering plants.</title>
        <authorList>
            <consortium name="Amborella Genome Project"/>
        </authorList>
    </citation>
    <scope>NUCLEOTIDE SEQUENCE [LARGE SCALE GENOMIC DNA]</scope>
</reference>
<dbReference type="STRING" id="13333.W1PZB7"/>
<dbReference type="InterPro" id="IPR036928">
    <property type="entry name" value="AS_sf"/>
</dbReference>
<name>W1PZB7_AMBTC</name>
<keyword evidence="2" id="KW-0732">Signal</keyword>
<dbReference type="Gene3D" id="3.90.1300.10">
    <property type="entry name" value="Amidase signature (AS) domain"/>
    <property type="match status" value="1"/>
</dbReference>
<keyword evidence="5" id="KW-1185">Reference proteome</keyword>
<dbReference type="Pfam" id="PF01425">
    <property type="entry name" value="Amidase"/>
    <property type="match status" value="1"/>
</dbReference>
<proteinExistence type="predicted"/>
<dbReference type="PANTHER" id="PTHR42678">
    <property type="entry name" value="AMIDASE"/>
    <property type="match status" value="1"/>
</dbReference>
<dbReference type="Gramene" id="ERN13499">
    <property type="protein sequence ID" value="ERN13499"/>
    <property type="gene ID" value="AMTR_s00041p00216270"/>
</dbReference>
<organism evidence="4 5">
    <name type="scientific">Amborella trichopoda</name>
    <dbReference type="NCBI Taxonomy" id="13333"/>
    <lineage>
        <taxon>Eukaryota</taxon>
        <taxon>Viridiplantae</taxon>
        <taxon>Streptophyta</taxon>
        <taxon>Embryophyta</taxon>
        <taxon>Tracheophyta</taxon>
        <taxon>Spermatophyta</taxon>
        <taxon>Magnoliopsida</taxon>
        <taxon>Amborellales</taxon>
        <taxon>Amborellaceae</taxon>
        <taxon>Amborella</taxon>
    </lineage>
</organism>
<dbReference type="Proteomes" id="UP000017836">
    <property type="component" value="Unassembled WGS sequence"/>
</dbReference>
<accession>W1PZB7</accession>